<evidence type="ECO:0000313" key="3">
    <source>
        <dbReference type="Proteomes" id="UP000680670"/>
    </source>
</evidence>
<keyword evidence="3" id="KW-1185">Reference proteome</keyword>
<protein>
    <submittedName>
        <fullName evidence="2">Uncharacterized protein</fullName>
    </submittedName>
</protein>
<dbReference type="Proteomes" id="UP000680670">
    <property type="component" value="Unassembled WGS sequence"/>
</dbReference>
<comment type="caution">
    <text evidence="2">The sequence shown here is derived from an EMBL/GenBank/DDBJ whole genome shotgun (WGS) entry which is preliminary data.</text>
</comment>
<name>A0ABQ4KSU4_SIMTE</name>
<gene>
    <name evidence="2" type="ORF">J6TS1_02270</name>
</gene>
<keyword evidence="1" id="KW-0812">Transmembrane</keyword>
<accession>A0ABQ4KSU4</accession>
<organism evidence="2 3">
    <name type="scientific">Siminovitchia terrae</name>
    <name type="common">Bacillus terrae</name>
    <dbReference type="NCBI Taxonomy" id="1914933"/>
    <lineage>
        <taxon>Bacteria</taxon>
        <taxon>Bacillati</taxon>
        <taxon>Bacillota</taxon>
        <taxon>Bacilli</taxon>
        <taxon>Bacillales</taxon>
        <taxon>Bacillaceae</taxon>
        <taxon>Siminovitchia</taxon>
    </lineage>
</organism>
<feature type="transmembrane region" description="Helical" evidence="1">
    <location>
        <begin position="34"/>
        <end position="56"/>
    </location>
</feature>
<evidence type="ECO:0000313" key="2">
    <source>
        <dbReference type="EMBL" id="GIN94357.1"/>
    </source>
</evidence>
<keyword evidence="1" id="KW-1133">Transmembrane helix</keyword>
<keyword evidence="1" id="KW-0472">Membrane</keyword>
<evidence type="ECO:0000256" key="1">
    <source>
        <dbReference type="SAM" id="Phobius"/>
    </source>
</evidence>
<feature type="transmembrane region" description="Helical" evidence="1">
    <location>
        <begin position="62"/>
        <end position="81"/>
    </location>
</feature>
<sequence length="95" mass="10723">MQNAIFCRDSHRSNNYSCDFIIIFVEKNPSKNHYILPGAILTIITLVVAIISYFAMDDWSTMGYFILFVFVGIASFMGTILGKNFTQSIKIEGVV</sequence>
<proteinExistence type="predicted"/>
<reference evidence="2 3" key="1">
    <citation type="submission" date="2021-03" db="EMBL/GenBank/DDBJ databases">
        <title>Antimicrobial resistance genes in bacteria isolated from Japanese honey, and their potential for conferring macrolide and lincosamide resistance in the American foulbrood pathogen Paenibacillus larvae.</title>
        <authorList>
            <person name="Okamoto M."/>
            <person name="Kumagai M."/>
            <person name="Kanamori H."/>
            <person name="Takamatsu D."/>
        </authorList>
    </citation>
    <scope>NUCLEOTIDE SEQUENCE [LARGE SCALE GENOMIC DNA]</scope>
    <source>
        <strain evidence="2 3">J6TS1</strain>
    </source>
</reference>
<dbReference type="EMBL" id="BORJ01000001">
    <property type="protein sequence ID" value="GIN94357.1"/>
    <property type="molecule type" value="Genomic_DNA"/>
</dbReference>